<keyword evidence="9" id="KW-1185">Reference proteome</keyword>
<dbReference type="InterPro" id="IPR036128">
    <property type="entry name" value="Plus3-like_sf"/>
</dbReference>
<name>A0ABP0YUL4_9ROSI</name>
<protein>
    <recommendedName>
        <fullName evidence="10">Zinc finger CCCH domain-containing protein 44-like</fullName>
    </recommendedName>
</protein>
<dbReference type="Pfam" id="PF02201">
    <property type="entry name" value="SWIB"/>
    <property type="match status" value="1"/>
</dbReference>
<dbReference type="SUPFAM" id="SSF55277">
    <property type="entry name" value="GYF domain"/>
    <property type="match status" value="1"/>
</dbReference>
<evidence type="ECO:0000256" key="1">
    <source>
        <dbReference type="ARBA" id="ARBA00022723"/>
    </source>
</evidence>
<dbReference type="Gene3D" id="3.30.40.10">
    <property type="entry name" value="Zinc/RING finger domain, C3HC4 (zinc finger)"/>
    <property type="match status" value="1"/>
</dbReference>
<dbReference type="CDD" id="cd15568">
    <property type="entry name" value="PHD5_NSD"/>
    <property type="match status" value="1"/>
</dbReference>
<dbReference type="InterPro" id="IPR019786">
    <property type="entry name" value="Zinc_finger_PHD-type_CS"/>
</dbReference>
<evidence type="ECO:0000259" key="7">
    <source>
        <dbReference type="PROSITE" id="PS51925"/>
    </source>
</evidence>
<dbReference type="SUPFAM" id="SSF159042">
    <property type="entry name" value="Plus3-like"/>
    <property type="match status" value="1"/>
</dbReference>
<dbReference type="Pfam" id="PF03126">
    <property type="entry name" value="Plus-3"/>
    <property type="match status" value="1"/>
</dbReference>
<dbReference type="InterPro" id="IPR035445">
    <property type="entry name" value="GYF-like_dom_sf"/>
</dbReference>
<dbReference type="Gene3D" id="3.30.1490.40">
    <property type="match status" value="1"/>
</dbReference>
<dbReference type="Pfam" id="PF02213">
    <property type="entry name" value="GYF"/>
    <property type="match status" value="1"/>
</dbReference>
<dbReference type="PROSITE" id="PS51360">
    <property type="entry name" value="PLUS3"/>
    <property type="match status" value="1"/>
</dbReference>
<dbReference type="InterPro" id="IPR058668">
    <property type="entry name" value="NERD_dom"/>
</dbReference>
<reference evidence="8 9" key="1">
    <citation type="submission" date="2024-03" db="EMBL/GenBank/DDBJ databases">
        <authorList>
            <person name="Gkanogiannis A."/>
            <person name="Becerra Lopez-Lavalle L."/>
        </authorList>
    </citation>
    <scope>NUCLEOTIDE SEQUENCE [LARGE SCALE GENOMIC DNA]</scope>
</reference>
<feature type="domain" description="Plus3" evidence="6">
    <location>
        <begin position="464"/>
        <end position="596"/>
    </location>
</feature>
<feature type="region of interest" description="Disordered" evidence="4">
    <location>
        <begin position="983"/>
        <end position="1046"/>
    </location>
</feature>
<evidence type="ECO:0000259" key="6">
    <source>
        <dbReference type="PROSITE" id="PS51360"/>
    </source>
</evidence>
<evidence type="ECO:0000313" key="8">
    <source>
        <dbReference type="EMBL" id="CAK9324224.1"/>
    </source>
</evidence>
<evidence type="ECO:0000256" key="3">
    <source>
        <dbReference type="ARBA" id="ARBA00022833"/>
    </source>
</evidence>
<dbReference type="SMART" id="SM00719">
    <property type="entry name" value="Plus3"/>
    <property type="match status" value="1"/>
</dbReference>
<dbReference type="InterPro" id="IPR001965">
    <property type="entry name" value="Znf_PHD"/>
</dbReference>
<proteinExistence type="predicted"/>
<evidence type="ECO:0000256" key="4">
    <source>
        <dbReference type="SAM" id="MobiDB-lite"/>
    </source>
</evidence>
<gene>
    <name evidence="8" type="ORF">CITCOLO1_LOCUS16450</name>
</gene>
<dbReference type="EMBL" id="OZ021740">
    <property type="protein sequence ID" value="CAK9324224.1"/>
    <property type="molecule type" value="Genomic_DNA"/>
</dbReference>
<feature type="compositionally biased region" description="Polar residues" evidence="4">
    <location>
        <begin position="279"/>
        <end position="291"/>
    </location>
</feature>
<dbReference type="CDD" id="cd10567">
    <property type="entry name" value="SWIB-MDM2_like"/>
    <property type="match status" value="1"/>
</dbReference>
<dbReference type="PROSITE" id="PS51925">
    <property type="entry name" value="SWIB_MDM2"/>
    <property type="match status" value="1"/>
</dbReference>
<keyword evidence="1" id="KW-0479">Metal-binding</keyword>
<dbReference type="InterPro" id="IPR003169">
    <property type="entry name" value="GYF"/>
</dbReference>
<dbReference type="PANTHER" id="PTHR46695:SF4">
    <property type="entry name" value="ZINC FINGER CCCH DOMAIN-CONTAINING PROTEIN 44"/>
    <property type="match status" value="1"/>
</dbReference>
<keyword evidence="2" id="KW-0863">Zinc-finger</keyword>
<evidence type="ECO:0000259" key="5">
    <source>
        <dbReference type="PROSITE" id="PS50829"/>
    </source>
</evidence>
<dbReference type="InterPro" id="IPR011011">
    <property type="entry name" value="Znf_FYVE_PHD"/>
</dbReference>
<organism evidence="8 9">
    <name type="scientific">Citrullus colocynthis</name>
    <name type="common">colocynth</name>
    <dbReference type="NCBI Taxonomy" id="252529"/>
    <lineage>
        <taxon>Eukaryota</taxon>
        <taxon>Viridiplantae</taxon>
        <taxon>Streptophyta</taxon>
        <taxon>Embryophyta</taxon>
        <taxon>Tracheophyta</taxon>
        <taxon>Spermatophyta</taxon>
        <taxon>Magnoliopsida</taxon>
        <taxon>eudicotyledons</taxon>
        <taxon>Gunneridae</taxon>
        <taxon>Pentapetalae</taxon>
        <taxon>rosids</taxon>
        <taxon>fabids</taxon>
        <taxon>Cucurbitales</taxon>
        <taxon>Cucurbitaceae</taxon>
        <taxon>Benincaseae</taxon>
        <taxon>Citrullus</taxon>
    </lineage>
</organism>
<feature type="domain" description="DM2" evidence="7">
    <location>
        <begin position="321"/>
        <end position="404"/>
    </location>
</feature>
<dbReference type="Gene3D" id="1.10.245.10">
    <property type="entry name" value="SWIB/MDM2 domain"/>
    <property type="match status" value="1"/>
</dbReference>
<feature type="compositionally biased region" description="Polar residues" evidence="4">
    <location>
        <begin position="686"/>
        <end position="710"/>
    </location>
</feature>
<sequence length="1257" mass="138991">MDKPLDPSLDFYKPRLQPDDPAPPPPDASVLGNSHHPPHLMDLHIDDSKLVGVPVAGPLLPADSSPAAKLNAKFKDKVLVVDKTLGIRRRGRPPRGQVKPPPLPPRQKKDEEDVCFICFDGGSLVLCDRRGCPKAYHPSCIKRDESFFRSKAKWNCGWHICTNCQKASYYMCYTCPFSLCKGCIKGADYQCVRGSKGFCGTCMKIIMLFEKSAPDGESVQVDFDDKSSWEYLFKVYWIYLKEKLSLTVDELVRAKNSWKGSIIMDHKVASSEILDGSIDKSQGAHNSFRNPKSQRKRPNRQQSSLNKFGSLVDRPSSNEQFSVSTKWATTELMDFVAHVRNGDTTRLSPLDVQALLLEYVKKNNLRDPQQQSQINCDLRLTNLFGKSRIGHFEMLNLLQSHVHIKGTAADNATSSGAGVVINPVESKEKYDCEVVDDCERKRKTRKKADESRQQLHAIVDEYAAIDIQNINLIYLRRDLIVSLIDDEKFNDMVIGSIVRIQIPNNDEKHDFHRLVQVVGISKISTPYTVGEKTIDVMLDILNLDKRESVSVQGISNQEFTEEECRRLRRSIKCGLVKRFSVSEILDKGRELHALKIKDLLQKEISQLTHLHDQASEKGNRLHRLKSPEECQRRLLEILEVRSDPTMDPTYESEEDKDDSNKKRQGSLKRSRNYDFDEKEVELTSPRRGTNSNVSGSDVQQNSTSTSEQSRNISLLAHENKEGDCLASDRTGETSWAGRGLVPNNWNVPSQAKTATPLSSDGNYQVVLPEASIPPLSIGLGTSSNDAEVERIWQYQDPTGKVQGPFSMTQLRNWNNSGHFTPDLRVWRITESQNDAVLLTNALNGCYTKASSIWHNSHLLSLGRGNGLSLGGSDNHHNGQSNGGTDSGTNLIRFGVDPIRNSNSEQKDHIAVCDAENEPMMSTGSSSPSKDLCAPADTVNSIQSPARNLEVAHESLKNNNSWSYPSLMNLLSSATLSLQPPVTEVHQAKENHSPNNEDQNSQTITLGGIHSQTGRKKRSSSEDCSSQSSGQNWIAPPATDTSSREWNSNCSGLSLMDSFKPSEKIGEILPDIPHSTLKPVTADVEIKQSASSSVLVQNSGLSWSSASSLPGGRQLPSHVAAGAWGGGYLAAPGRAIEDLNSSFITASGMKSSDIIDDHETTGATINWIDDEPNDFNSLVDESVSDLLAEVEAMECLSGLASTASMMNCNEGLTRDSRSDCFFSVDGFNPAAEMGKVDALSSTANLQFPFNIKVKDEQP</sequence>
<dbReference type="PROSITE" id="PS50829">
    <property type="entry name" value="GYF"/>
    <property type="match status" value="1"/>
</dbReference>
<dbReference type="Gene3D" id="3.90.70.200">
    <property type="entry name" value="Plus-3 domain"/>
    <property type="match status" value="1"/>
</dbReference>
<dbReference type="InterPro" id="IPR013083">
    <property type="entry name" value="Znf_RING/FYVE/PHD"/>
</dbReference>
<dbReference type="SUPFAM" id="SSF47592">
    <property type="entry name" value="SWIB/MDM2 domain"/>
    <property type="match status" value="1"/>
</dbReference>
<dbReference type="InterPro" id="IPR004343">
    <property type="entry name" value="Plus-3_dom"/>
</dbReference>
<dbReference type="InterPro" id="IPR036885">
    <property type="entry name" value="SWIB_MDM2_dom_sf"/>
</dbReference>
<keyword evidence="3" id="KW-0862">Zinc</keyword>
<dbReference type="InterPro" id="IPR003121">
    <property type="entry name" value="SWIB_MDM2_domain"/>
</dbReference>
<evidence type="ECO:0000256" key="2">
    <source>
        <dbReference type="ARBA" id="ARBA00022771"/>
    </source>
</evidence>
<evidence type="ECO:0008006" key="10">
    <source>
        <dbReference type="Google" id="ProtNLM"/>
    </source>
</evidence>
<feature type="region of interest" description="Disordered" evidence="4">
    <location>
        <begin position="1"/>
        <end position="42"/>
    </location>
</feature>
<feature type="compositionally biased region" description="Polar residues" evidence="4">
    <location>
        <begin position="992"/>
        <end position="1004"/>
    </location>
</feature>
<dbReference type="SUPFAM" id="SSF57903">
    <property type="entry name" value="FYVE/PHD zinc finger"/>
    <property type="match status" value="1"/>
</dbReference>
<accession>A0ABP0YUL4</accession>
<dbReference type="SMART" id="SM00249">
    <property type="entry name" value="PHD"/>
    <property type="match status" value="1"/>
</dbReference>
<dbReference type="Proteomes" id="UP001642487">
    <property type="component" value="Chromosome 6"/>
</dbReference>
<dbReference type="Pfam" id="PF25980">
    <property type="entry name" value="NERD_plant"/>
    <property type="match status" value="1"/>
</dbReference>
<feature type="region of interest" description="Disordered" evidence="4">
    <location>
        <begin position="637"/>
        <end position="710"/>
    </location>
</feature>
<dbReference type="SMART" id="SM00444">
    <property type="entry name" value="GYF"/>
    <property type="match status" value="1"/>
</dbReference>
<feature type="region of interest" description="Disordered" evidence="4">
    <location>
        <begin position="85"/>
        <end position="108"/>
    </location>
</feature>
<dbReference type="CDD" id="cd00072">
    <property type="entry name" value="GYF"/>
    <property type="match status" value="1"/>
</dbReference>
<feature type="region of interest" description="Disordered" evidence="4">
    <location>
        <begin position="278"/>
        <end position="317"/>
    </location>
</feature>
<dbReference type="PANTHER" id="PTHR46695">
    <property type="entry name" value="ZINC FINGER CCCH DOMAIN-CONTAINING PROTEIN 44-RELATED"/>
    <property type="match status" value="1"/>
</dbReference>
<evidence type="ECO:0000313" key="9">
    <source>
        <dbReference type="Proteomes" id="UP001642487"/>
    </source>
</evidence>
<feature type="domain" description="GYF" evidence="5">
    <location>
        <begin position="789"/>
        <end position="843"/>
    </location>
</feature>
<dbReference type="PROSITE" id="PS01359">
    <property type="entry name" value="ZF_PHD_1"/>
    <property type="match status" value="1"/>
</dbReference>